<keyword evidence="5" id="KW-1185">Reference proteome</keyword>
<accession>A0AAE1RXD1</accession>
<feature type="chain" id="PRO_5042185296" evidence="3">
    <location>
        <begin position="24"/>
        <end position="180"/>
    </location>
</feature>
<dbReference type="Proteomes" id="UP001291623">
    <property type="component" value="Unassembled WGS sequence"/>
</dbReference>
<dbReference type="PANTHER" id="PTHR36721">
    <property type="entry name" value="PROLINE-RICH FAMILY PROTEIN"/>
    <property type="match status" value="1"/>
</dbReference>
<dbReference type="AlphaFoldDB" id="A0AAE1RXD1"/>
<feature type="signal peptide" evidence="3">
    <location>
        <begin position="1"/>
        <end position="23"/>
    </location>
</feature>
<comment type="caution">
    <text evidence="4">The sequence shown here is derived from an EMBL/GenBank/DDBJ whole genome shotgun (WGS) entry which is preliminary data.</text>
</comment>
<evidence type="ECO:0000256" key="2">
    <source>
        <dbReference type="SAM" id="Phobius"/>
    </source>
</evidence>
<reference evidence="4" key="1">
    <citation type="submission" date="2023-12" db="EMBL/GenBank/DDBJ databases">
        <title>Genome assembly of Anisodus tanguticus.</title>
        <authorList>
            <person name="Wang Y.-J."/>
        </authorList>
    </citation>
    <scope>NUCLEOTIDE SEQUENCE</scope>
    <source>
        <strain evidence="4">KB-2021</strain>
        <tissue evidence="4">Leaf</tissue>
    </source>
</reference>
<keyword evidence="2" id="KW-1133">Transmembrane helix</keyword>
<evidence type="ECO:0000256" key="1">
    <source>
        <dbReference type="SAM" id="MobiDB-lite"/>
    </source>
</evidence>
<dbReference type="PANTHER" id="PTHR36721:SF15">
    <property type="entry name" value="EN_SPM-LIKE TRANSPOSON PROTEIN"/>
    <property type="match status" value="1"/>
</dbReference>
<keyword evidence="3" id="KW-0732">Signal</keyword>
<protein>
    <submittedName>
        <fullName evidence="4">Uncharacterized protein</fullName>
    </submittedName>
</protein>
<sequence>MAKVHVLCVTFLFAILSIQQCSCADTPANTPANSPAPPPEAGGDIGSPPPNAASPESPAPSPLADVNSPPAPPPADRSPDSSPSPSPMDGGNATPSPVTESLSPAPAPSDVFASDISHESTVDANESSSGDGMNSGKKAGVAFGVIAAACVVGLGALVYKKRRQNIRRAQFGYAARRDFL</sequence>
<feature type="compositionally biased region" description="Polar residues" evidence="1">
    <location>
        <begin position="93"/>
        <end position="102"/>
    </location>
</feature>
<name>A0AAE1RXD1_9SOLA</name>
<gene>
    <name evidence="4" type="ORF">RND71_020930</name>
</gene>
<feature type="region of interest" description="Disordered" evidence="1">
    <location>
        <begin position="27"/>
        <end position="112"/>
    </location>
</feature>
<feature type="transmembrane region" description="Helical" evidence="2">
    <location>
        <begin position="139"/>
        <end position="159"/>
    </location>
</feature>
<feature type="compositionally biased region" description="Pro residues" evidence="1">
    <location>
        <begin position="47"/>
        <end position="61"/>
    </location>
</feature>
<keyword evidence="2" id="KW-0472">Membrane</keyword>
<dbReference type="EMBL" id="JAVYJV010000011">
    <property type="protein sequence ID" value="KAK4358701.1"/>
    <property type="molecule type" value="Genomic_DNA"/>
</dbReference>
<organism evidence="4 5">
    <name type="scientific">Anisodus tanguticus</name>
    <dbReference type="NCBI Taxonomy" id="243964"/>
    <lineage>
        <taxon>Eukaryota</taxon>
        <taxon>Viridiplantae</taxon>
        <taxon>Streptophyta</taxon>
        <taxon>Embryophyta</taxon>
        <taxon>Tracheophyta</taxon>
        <taxon>Spermatophyta</taxon>
        <taxon>Magnoliopsida</taxon>
        <taxon>eudicotyledons</taxon>
        <taxon>Gunneridae</taxon>
        <taxon>Pentapetalae</taxon>
        <taxon>asterids</taxon>
        <taxon>lamiids</taxon>
        <taxon>Solanales</taxon>
        <taxon>Solanaceae</taxon>
        <taxon>Solanoideae</taxon>
        <taxon>Hyoscyameae</taxon>
        <taxon>Anisodus</taxon>
    </lineage>
</organism>
<evidence type="ECO:0000256" key="3">
    <source>
        <dbReference type="SAM" id="SignalP"/>
    </source>
</evidence>
<evidence type="ECO:0000313" key="4">
    <source>
        <dbReference type="EMBL" id="KAK4358701.1"/>
    </source>
</evidence>
<evidence type="ECO:0000313" key="5">
    <source>
        <dbReference type="Proteomes" id="UP001291623"/>
    </source>
</evidence>
<keyword evidence="2" id="KW-0812">Transmembrane</keyword>
<feature type="compositionally biased region" description="Pro residues" evidence="1">
    <location>
        <begin position="69"/>
        <end position="86"/>
    </location>
</feature>
<proteinExistence type="predicted"/>